<dbReference type="GO" id="GO:0005634">
    <property type="term" value="C:nucleus"/>
    <property type="evidence" value="ECO:0007669"/>
    <property type="project" value="UniProtKB-SubCell"/>
</dbReference>
<sequence>MGNRMKARIVGIGTYRLIFNTGCYIDLENCLFVPECARNLVSVSRLDDLGFNFKIGHGVFSLYRKDYFYGNESRGVNIKEIRVEDSSPVVPTQVVVPVVGVQPNTEIEQQNEEHTVPLNQEIENAPIAIQEQHIVPQVPLRRSIRERRSAITDDYVVYDVEIECDLSLDEEPKTFRKAMESENSEKWNDMKSRTSLNNYTCESPRPYVQTASEHLDIISSRPEQWRRIRRAIGLHFLPGGRYGSDEALTDLKSKKEPQSTKIVAMHRVRWNVNKGRERWLYSGGAAGIVRRQENKWSDVDICLAMKR</sequence>
<dbReference type="EMBL" id="VDCV01000016">
    <property type="protein sequence ID" value="KAB5519301.1"/>
    <property type="molecule type" value="Genomic_DNA"/>
</dbReference>
<dbReference type="Pfam" id="PF22936">
    <property type="entry name" value="Pol_BBD"/>
    <property type="match status" value="1"/>
</dbReference>
<keyword evidence="6" id="KW-1185">Reference proteome</keyword>
<dbReference type="InterPro" id="IPR054722">
    <property type="entry name" value="PolX-like_BBD"/>
</dbReference>
<dbReference type="PANTHER" id="PTHR15052:SF2">
    <property type="entry name" value="GENERAL TRANSCRIPTION FACTOR 3C POLYPEPTIDE 2"/>
    <property type="match status" value="1"/>
</dbReference>
<dbReference type="InterPro" id="IPR052416">
    <property type="entry name" value="GTF3C_component"/>
</dbReference>
<keyword evidence="2" id="KW-0804">Transcription</keyword>
<reference evidence="6" key="1">
    <citation type="journal article" date="2019" name="Gigascience">
        <title>De novo genome assembly of the endangered Acer yangbiense, a plant species with extremely small populations endemic to Yunnan Province, China.</title>
        <authorList>
            <person name="Yang J."/>
            <person name="Wariss H.M."/>
            <person name="Tao L."/>
            <person name="Zhang R."/>
            <person name="Yun Q."/>
            <person name="Hollingsworth P."/>
            <person name="Dao Z."/>
            <person name="Luo G."/>
            <person name="Guo H."/>
            <person name="Ma Y."/>
            <person name="Sun W."/>
        </authorList>
    </citation>
    <scope>NUCLEOTIDE SEQUENCE [LARGE SCALE GENOMIC DNA]</scope>
    <source>
        <strain evidence="6">cv. br00</strain>
    </source>
</reference>
<dbReference type="PANTHER" id="PTHR15052">
    <property type="entry name" value="RNA POLYMERASE III TRANSCRIPTION INITIATION FACTOR COMPLEX SUBUNIT"/>
    <property type="match status" value="1"/>
</dbReference>
<dbReference type="GO" id="GO:0006383">
    <property type="term" value="P:transcription by RNA polymerase III"/>
    <property type="evidence" value="ECO:0007669"/>
    <property type="project" value="TreeGrafter"/>
</dbReference>
<evidence type="ECO:0000259" key="4">
    <source>
        <dbReference type="Pfam" id="PF22936"/>
    </source>
</evidence>
<gene>
    <name evidence="5" type="ORF">DKX38_023620</name>
</gene>
<keyword evidence="3" id="KW-0539">Nucleus</keyword>
<accession>A0A5N5JJB3</accession>
<evidence type="ECO:0000313" key="6">
    <source>
        <dbReference type="Proteomes" id="UP000326939"/>
    </source>
</evidence>
<name>A0A5N5JJB3_9ROSI</name>
<comment type="caution">
    <text evidence="5">The sequence shown here is derived from an EMBL/GenBank/DDBJ whole genome shotgun (WGS) entry which is preliminary data.</text>
</comment>
<comment type="subcellular location">
    <subcellularLocation>
        <location evidence="1">Nucleus</location>
    </subcellularLocation>
</comment>
<dbReference type="GO" id="GO:0000127">
    <property type="term" value="C:transcription factor TFIIIC complex"/>
    <property type="evidence" value="ECO:0007669"/>
    <property type="project" value="TreeGrafter"/>
</dbReference>
<proteinExistence type="predicted"/>
<dbReference type="Proteomes" id="UP000326939">
    <property type="component" value="Chromosome 16"/>
</dbReference>
<feature type="domain" description="Retrovirus-related Pol polyprotein from transposon TNT 1-94-like beta-barrel" evidence="4">
    <location>
        <begin position="1"/>
        <end position="51"/>
    </location>
</feature>
<evidence type="ECO:0000256" key="2">
    <source>
        <dbReference type="ARBA" id="ARBA00023163"/>
    </source>
</evidence>
<evidence type="ECO:0000256" key="1">
    <source>
        <dbReference type="ARBA" id="ARBA00004123"/>
    </source>
</evidence>
<dbReference type="AlphaFoldDB" id="A0A5N5JJB3"/>
<organism evidence="5 6">
    <name type="scientific">Salix brachista</name>
    <dbReference type="NCBI Taxonomy" id="2182728"/>
    <lineage>
        <taxon>Eukaryota</taxon>
        <taxon>Viridiplantae</taxon>
        <taxon>Streptophyta</taxon>
        <taxon>Embryophyta</taxon>
        <taxon>Tracheophyta</taxon>
        <taxon>Spermatophyta</taxon>
        <taxon>Magnoliopsida</taxon>
        <taxon>eudicotyledons</taxon>
        <taxon>Gunneridae</taxon>
        <taxon>Pentapetalae</taxon>
        <taxon>rosids</taxon>
        <taxon>fabids</taxon>
        <taxon>Malpighiales</taxon>
        <taxon>Salicaceae</taxon>
        <taxon>Saliceae</taxon>
        <taxon>Salix</taxon>
    </lineage>
</organism>
<protein>
    <recommendedName>
        <fullName evidence="4">Retrovirus-related Pol polyprotein from transposon TNT 1-94-like beta-barrel domain-containing protein</fullName>
    </recommendedName>
</protein>
<evidence type="ECO:0000256" key="3">
    <source>
        <dbReference type="ARBA" id="ARBA00023242"/>
    </source>
</evidence>
<evidence type="ECO:0000313" key="5">
    <source>
        <dbReference type="EMBL" id="KAB5519301.1"/>
    </source>
</evidence>